<reference evidence="1" key="1">
    <citation type="journal article" date="2020" name="Stud. Mycol.">
        <title>101 Dothideomycetes genomes: a test case for predicting lifestyles and emergence of pathogens.</title>
        <authorList>
            <person name="Haridas S."/>
            <person name="Albert R."/>
            <person name="Binder M."/>
            <person name="Bloem J."/>
            <person name="Labutti K."/>
            <person name="Salamov A."/>
            <person name="Andreopoulos B."/>
            <person name="Baker S."/>
            <person name="Barry K."/>
            <person name="Bills G."/>
            <person name="Bluhm B."/>
            <person name="Cannon C."/>
            <person name="Castanera R."/>
            <person name="Culley D."/>
            <person name="Daum C."/>
            <person name="Ezra D."/>
            <person name="Gonzalez J."/>
            <person name="Henrissat B."/>
            <person name="Kuo A."/>
            <person name="Liang C."/>
            <person name="Lipzen A."/>
            <person name="Lutzoni F."/>
            <person name="Magnuson J."/>
            <person name="Mondo S."/>
            <person name="Nolan M."/>
            <person name="Ohm R."/>
            <person name="Pangilinan J."/>
            <person name="Park H.-J."/>
            <person name="Ramirez L."/>
            <person name="Alfaro M."/>
            <person name="Sun H."/>
            <person name="Tritt A."/>
            <person name="Yoshinaga Y."/>
            <person name="Zwiers L.-H."/>
            <person name="Turgeon B."/>
            <person name="Goodwin S."/>
            <person name="Spatafora J."/>
            <person name="Crous P."/>
            <person name="Grigoriev I."/>
        </authorList>
    </citation>
    <scope>NUCLEOTIDE SEQUENCE</scope>
    <source>
        <strain evidence="1">CBS 525.71</strain>
    </source>
</reference>
<sequence length="59" mass="6824">MDAPKTPKQDCSLKCPDTSERSHYFEAYDRCHDDKTLKQIAEEHGICVCTDTVFFIELL</sequence>
<keyword evidence="2" id="KW-1185">Reference proteome</keyword>
<dbReference type="Proteomes" id="UP000799754">
    <property type="component" value="Unassembled WGS sequence"/>
</dbReference>
<evidence type="ECO:0000313" key="2">
    <source>
        <dbReference type="Proteomes" id="UP000799754"/>
    </source>
</evidence>
<accession>A0ACB6S041</accession>
<name>A0ACB6S041_9PLEO</name>
<comment type="caution">
    <text evidence="1">The sequence shown here is derived from an EMBL/GenBank/DDBJ whole genome shotgun (WGS) entry which is preliminary data.</text>
</comment>
<dbReference type="EMBL" id="MU006717">
    <property type="protein sequence ID" value="KAF2627332.1"/>
    <property type="molecule type" value="Genomic_DNA"/>
</dbReference>
<proteinExistence type="predicted"/>
<evidence type="ECO:0000313" key="1">
    <source>
        <dbReference type="EMBL" id="KAF2627332.1"/>
    </source>
</evidence>
<organism evidence="1 2">
    <name type="scientific">Macroventuria anomochaeta</name>
    <dbReference type="NCBI Taxonomy" id="301207"/>
    <lineage>
        <taxon>Eukaryota</taxon>
        <taxon>Fungi</taxon>
        <taxon>Dikarya</taxon>
        <taxon>Ascomycota</taxon>
        <taxon>Pezizomycotina</taxon>
        <taxon>Dothideomycetes</taxon>
        <taxon>Pleosporomycetidae</taxon>
        <taxon>Pleosporales</taxon>
        <taxon>Pleosporineae</taxon>
        <taxon>Didymellaceae</taxon>
        <taxon>Macroventuria</taxon>
    </lineage>
</organism>
<protein>
    <submittedName>
        <fullName evidence="1">Uncharacterized protein</fullName>
    </submittedName>
</protein>
<gene>
    <name evidence="1" type="ORF">BU25DRAFT_410939</name>
</gene>